<name>S2E3G1_9ARCH</name>
<dbReference type="AlphaFoldDB" id="S2E3G1"/>
<comment type="caution">
    <text evidence="1">The sequence shown here is derived from an EMBL/GenBank/DDBJ whole genome shotgun (WGS) entry which is preliminary data.</text>
</comment>
<proteinExistence type="predicted"/>
<evidence type="ECO:0000313" key="2">
    <source>
        <dbReference type="Proteomes" id="UP000014065"/>
    </source>
</evidence>
<organism evidence="1 2">
    <name type="scientific">Candidatus Nitrosarchaeum limnium BG20</name>
    <dbReference type="NCBI Taxonomy" id="859192"/>
    <lineage>
        <taxon>Archaea</taxon>
        <taxon>Nitrososphaerota</taxon>
        <taxon>Nitrososphaeria</taxon>
        <taxon>Nitrosopumilales</taxon>
        <taxon>Nitrosopumilaceae</taxon>
        <taxon>Nitrosarchaeum</taxon>
    </lineage>
</organism>
<protein>
    <submittedName>
        <fullName evidence="1">Uncharacterized protein</fullName>
    </submittedName>
</protein>
<evidence type="ECO:0000313" key="1">
    <source>
        <dbReference type="EMBL" id="EPA05353.1"/>
    </source>
</evidence>
<dbReference type="Proteomes" id="UP000014065">
    <property type="component" value="Unassembled WGS sequence"/>
</dbReference>
<keyword evidence="2" id="KW-1185">Reference proteome</keyword>
<dbReference type="EMBL" id="AHJG01000193">
    <property type="protein sequence ID" value="EPA05353.1"/>
    <property type="molecule type" value="Genomic_DNA"/>
</dbReference>
<sequence length="37" mass="4374">MSDLQKSLKLKHDEIISETRHFEDLDCLDKTIRDEGN</sequence>
<gene>
    <name evidence="1" type="ORF">BG20_I0173</name>
</gene>
<reference evidence="1 2" key="1">
    <citation type="journal article" date="2012" name="J. Bacteriol.">
        <title>Genome Sequence of "Candidatus Nitrosoarchaeum limnia" BG20, a Low-Salinity Ammonia-Oxidizing Archaeon from the San Francisco Bay Estuary.</title>
        <authorList>
            <person name="Mosier A.C."/>
            <person name="Allen E.E."/>
            <person name="Kim M."/>
            <person name="Ferriera S."/>
            <person name="Francis C.A."/>
        </authorList>
    </citation>
    <scope>NUCLEOTIDE SEQUENCE [LARGE SCALE GENOMIC DNA]</scope>
    <source>
        <strain evidence="1 2">BG20</strain>
    </source>
</reference>
<accession>S2E3G1</accession>